<dbReference type="SUPFAM" id="SSF46689">
    <property type="entry name" value="Homeodomain-like"/>
    <property type="match status" value="1"/>
</dbReference>
<dbReference type="PANTHER" id="PTHR47894">
    <property type="entry name" value="HTH-TYPE TRANSCRIPTIONAL REGULATOR GADX"/>
    <property type="match status" value="1"/>
</dbReference>
<evidence type="ECO:0000256" key="1">
    <source>
        <dbReference type="ARBA" id="ARBA00023015"/>
    </source>
</evidence>
<dbReference type="Pfam" id="PF12833">
    <property type="entry name" value="HTH_18"/>
    <property type="match status" value="1"/>
</dbReference>
<dbReference type="InterPro" id="IPR009057">
    <property type="entry name" value="Homeodomain-like_sf"/>
</dbReference>
<keyword evidence="3" id="KW-0804">Transcription</keyword>
<dbReference type="RefSeq" id="WP_093286298.1">
    <property type="nucleotide sequence ID" value="NZ_FOFS01000009.1"/>
</dbReference>
<dbReference type="GO" id="GO:0005829">
    <property type="term" value="C:cytosol"/>
    <property type="evidence" value="ECO:0007669"/>
    <property type="project" value="TreeGrafter"/>
</dbReference>
<dbReference type="GO" id="GO:0000976">
    <property type="term" value="F:transcription cis-regulatory region binding"/>
    <property type="evidence" value="ECO:0007669"/>
    <property type="project" value="TreeGrafter"/>
</dbReference>
<dbReference type="SMART" id="SM00342">
    <property type="entry name" value="HTH_ARAC"/>
    <property type="match status" value="1"/>
</dbReference>
<reference evidence="5 6" key="1">
    <citation type="submission" date="2016-10" db="EMBL/GenBank/DDBJ databases">
        <authorList>
            <person name="de Groot N.N."/>
        </authorList>
    </citation>
    <scope>NUCLEOTIDE SEQUENCE [LARGE SCALE GENOMIC DNA]</scope>
    <source>
        <strain evidence="5 6">DSM 25927</strain>
    </source>
</reference>
<gene>
    <name evidence="5" type="ORF">SAMN04488038_1099</name>
</gene>
<dbReference type="PROSITE" id="PS01124">
    <property type="entry name" value="HTH_ARAC_FAMILY_2"/>
    <property type="match status" value="1"/>
</dbReference>
<dbReference type="Pfam" id="PF12625">
    <property type="entry name" value="Arabinose_bd"/>
    <property type="match status" value="1"/>
</dbReference>
<feature type="domain" description="HTH araC/xylS-type" evidence="4">
    <location>
        <begin position="239"/>
        <end position="337"/>
    </location>
</feature>
<dbReference type="InterPro" id="IPR020449">
    <property type="entry name" value="Tscrpt_reg_AraC-type_HTH"/>
</dbReference>
<keyword evidence="6" id="KW-1185">Reference proteome</keyword>
<keyword evidence="2 5" id="KW-0238">DNA-binding</keyword>
<evidence type="ECO:0000256" key="3">
    <source>
        <dbReference type="ARBA" id="ARBA00023163"/>
    </source>
</evidence>
<dbReference type="InterPro" id="IPR032687">
    <property type="entry name" value="AraC-type_N"/>
</dbReference>
<dbReference type="InterPro" id="IPR018060">
    <property type="entry name" value="HTH_AraC"/>
</dbReference>
<sequence length="341" mass="38632">MAAAAEKGSVAVAFVIKAVAALRRRGVDELPILRAVGIQPHLLGSEHSRVQAAQYSALWLAVASALDDEFFGLDSRRMKVGSFATLCRLCVHAGTLREALGRAIGFFNLLLDDTQLELEQQGDTVRIAITHPTHRALPDQVFAHETLLILLHGVLCWLVGRRLMIREAQFGYTRPQWWREYLAMYSTDLRFAQAQTAICIDAAYLDVPVKQNEKTAREFLRRAPYNIILKYKDERSWALRIRRRLRNTAPESWPNFEQLAGELKLASSTLHRKLEAEGESFQRIKDELRRDMAIHLLAEGEDSVADIAAALGFAETSAFHRAFKQWTGVSPGDYRRVPKRR</sequence>
<evidence type="ECO:0000256" key="2">
    <source>
        <dbReference type="ARBA" id="ARBA00023125"/>
    </source>
</evidence>
<dbReference type="AlphaFoldDB" id="A0A1H9HS87"/>
<protein>
    <submittedName>
        <fullName evidence="5">AraC-type DNA-binding protein</fullName>
    </submittedName>
</protein>
<keyword evidence="1" id="KW-0805">Transcription regulation</keyword>
<dbReference type="STRING" id="489703.SAMN04488038_1099"/>
<proteinExistence type="predicted"/>
<dbReference type="Gene3D" id="1.10.10.60">
    <property type="entry name" value="Homeodomain-like"/>
    <property type="match status" value="1"/>
</dbReference>
<dbReference type="EMBL" id="FOFS01000009">
    <property type="protein sequence ID" value="SEQ65229.1"/>
    <property type="molecule type" value="Genomic_DNA"/>
</dbReference>
<dbReference type="Proteomes" id="UP000199233">
    <property type="component" value="Unassembled WGS sequence"/>
</dbReference>
<organism evidence="5 6">
    <name type="scientific">Solimonas aquatica</name>
    <dbReference type="NCBI Taxonomy" id="489703"/>
    <lineage>
        <taxon>Bacteria</taxon>
        <taxon>Pseudomonadati</taxon>
        <taxon>Pseudomonadota</taxon>
        <taxon>Gammaproteobacteria</taxon>
        <taxon>Nevskiales</taxon>
        <taxon>Nevskiaceae</taxon>
        <taxon>Solimonas</taxon>
    </lineage>
</organism>
<dbReference type="GO" id="GO:0003700">
    <property type="term" value="F:DNA-binding transcription factor activity"/>
    <property type="evidence" value="ECO:0007669"/>
    <property type="project" value="InterPro"/>
</dbReference>
<dbReference type="OrthoDB" id="5582699at2"/>
<evidence type="ECO:0000313" key="5">
    <source>
        <dbReference type="EMBL" id="SEQ65229.1"/>
    </source>
</evidence>
<evidence type="ECO:0000313" key="6">
    <source>
        <dbReference type="Proteomes" id="UP000199233"/>
    </source>
</evidence>
<dbReference type="PANTHER" id="PTHR47894:SF1">
    <property type="entry name" value="HTH-TYPE TRANSCRIPTIONAL REGULATOR VQSM"/>
    <property type="match status" value="1"/>
</dbReference>
<accession>A0A1H9HS87</accession>
<dbReference type="PRINTS" id="PR00032">
    <property type="entry name" value="HTHARAC"/>
</dbReference>
<evidence type="ECO:0000259" key="4">
    <source>
        <dbReference type="PROSITE" id="PS01124"/>
    </source>
</evidence>
<name>A0A1H9HS87_9GAMM</name>